<organism evidence="1 2">
    <name type="scientific">Leptospira interrogans serovar Pyrogenes str. 200701872</name>
    <dbReference type="NCBI Taxonomy" id="1193029"/>
    <lineage>
        <taxon>Bacteria</taxon>
        <taxon>Pseudomonadati</taxon>
        <taxon>Spirochaetota</taxon>
        <taxon>Spirochaetia</taxon>
        <taxon>Leptospirales</taxon>
        <taxon>Leptospiraceae</taxon>
        <taxon>Leptospira</taxon>
    </lineage>
</organism>
<accession>M7AES2</accession>
<gene>
    <name evidence="1" type="ORF">LEP1GSC124_3013</name>
</gene>
<dbReference type="Proteomes" id="UP000012117">
    <property type="component" value="Unassembled WGS sequence"/>
</dbReference>
<comment type="caution">
    <text evidence="1">The sequence shown here is derived from an EMBL/GenBank/DDBJ whole genome shotgun (WGS) entry which is preliminary data.</text>
</comment>
<evidence type="ECO:0000313" key="2">
    <source>
        <dbReference type="Proteomes" id="UP000012117"/>
    </source>
</evidence>
<sequence>MLKSKDSPNKTIRMELPNNRYKERPDIALAVQQIGEIKREKIESKVKQTTKLPNYY</sequence>
<reference evidence="1 2" key="1">
    <citation type="submission" date="2013-01" db="EMBL/GenBank/DDBJ databases">
        <authorList>
            <person name="Harkins D.M."/>
            <person name="Durkin A.S."/>
            <person name="Brinkac L.M."/>
            <person name="Haft D.H."/>
            <person name="Selengut J.D."/>
            <person name="Sanka R."/>
            <person name="DePew J."/>
            <person name="Purushe J."/>
            <person name="Picardeau M."/>
            <person name="Werts C."/>
            <person name="Goarant C."/>
            <person name="Vinetz J.M."/>
            <person name="Sutton G.G."/>
            <person name="Nierman W.C."/>
            <person name="Fouts D.E."/>
        </authorList>
    </citation>
    <scope>NUCLEOTIDE SEQUENCE [LARGE SCALE GENOMIC DNA]</scope>
    <source>
        <strain evidence="1 2">200701872</strain>
    </source>
</reference>
<evidence type="ECO:0000313" key="1">
    <source>
        <dbReference type="EMBL" id="EMP09349.1"/>
    </source>
</evidence>
<proteinExistence type="predicted"/>
<dbReference type="EMBL" id="AKWN02000042">
    <property type="protein sequence ID" value="EMP09349.1"/>
    <property type="molecule type" value="Genomic_DNA"/>
</dbReference>
<dbReference type="AlphaFoldDB" id="M7AES2"/>
<protein>
    <submittedName>
        <fullName evidence="1">Uncharacterized protein</fullName>
    </submittedName>
</protein>
<name>M7AES2_LEPIR</name>
<dbReference type="BioCyc" id="LINT1193029:G11R4-1397-MONOMER"/>